<feature type="transmembrane region" description="Helical" evidence="5">
    <location>
        <begin position="42"/>
        <end position="63"/>
    </location>
</feature>
<evidence type="ECO:0000256" key="2">
    <source>
        <dbReference type="ARBA" id="ARBA00022692"/>
    </source>
</evidence>
<evidence type="ECO:0000259" key="6">
    <source>
        <dbReference type="Pfam" id="PF04932"/>
    </source>
</evidence>
<evidence type="ECO:0000313" key="8">
    <source>
        <dbReference type="Proteomes" id="UP000230108"/>
    </source>
</evidence>
<protein>
    <recommendedName>
        <fullName evidence="6">O-antigen ligase-related domain-containing protein</fullName>
    </recommendedName>
</protein>
<keyword evidence="4 5" id="KW-0472">Membrane</keyword>
<keyword evidence="2 5" id="KW-0812">Transmembrane</keyword>
<name>A0A2M7QE33_9BACT</name>
<feature type="transmembrane region" description="Helical" evidence="5">
    <location>
        <begin position="111"/>
        <end position="135"/>
    </location>
</feature>
<dbReference type="Proteomes" id="UP000230108">
    <property type="component" value="Unassembled WGS sequence"/>
</dbReference>
<feature type="transmembrane region" description="Helical" evidence="5">
    <location>
        <begin position="247"/>
        <end position="265"/>
    </location>
</feature>
<dbReference type="AlphaFoldDB" id="A0A2M7QE33"/>
<feature type="transmembrane region" description="Helical" evidence="5">
    <location>
        <begin position="320"/>
        <end position="345"/>
    </location>
</feature>
<dbReference type="GO" id="GO:0016020">
    <property type="term" value="C:membrane"/>
    <property type="evidence" value="ECO:0007669"/>
    <property type="project" value="UniProtKB-SubCell"/>
</dbReference>
<feature type="transmembrane region" description="Helical" evidence="5">
    <location>
        <begin position="69"/>
        <end position="90"/>
    </location>
</feature>
<evidence type="ECO:0000256" key="5">
    <source>
        <dbReference type="SAM" id="Phobius"/>
    </source>
</evidence>
<organism evidence="7 8">
    <name type="scientific">Candidatus Roizmanbacteria bacterium CG_4_10_14_0_8_um_filter_39_9</name>
    <dbReference type="NCBI Taxonomy" id="1974829"/>
    <lineage>
        <taxon>Bacteria</taxon>
        <taxon>Candidatus Roizmaniibacteriota</taxon>
    </lineage>
</organism>
<evidence type="ECO:0000313" key="7">
    <source>
        <dbReference type="EMBL" id="PIY69108.1"/>
    </source>
</evidence>
<accession>A0A2M7QE33</accession>
<keyword evidence="3 5" id="KW-1133">Transmembrane helix</keyword>
<evidence type="ECO:0000256" key="3">
    <source>
        <dbReference type="ARBA" id="ARBA00022989"/>
    </source>
</evidence>
<sequence>RINAFMFILLGLLLPTQLGKHFFLAFSYLLGVRIDYLAPTLYVTDCLVLMLIVWNYSAVFSLFKSKLTVVLLSISFISIFFATVPWIAFYKFAKIIEVVFLFFVCKRNRSYFPYLLGGIFVSTGFEFFLSLSQLIQKHALEGWWYFLGERPLNLSMPSVAKASFQGTQILRPYGTFSHPNSMGGFYLFLFFMVLTDGRIRNRIFKYVFFFLSTILIFISFSKATIGTFIVLYVIYSLKNAKACRICTAAKLLSLPLAALLFFSWQTDPLSLQKRFELITQSLIVIQKNALFGVGLGNYLVAQSHFPIKYPYFFLQPVHNIFLLIIAEVGLVFAVIFLIIAFRFALKHVRNPAFLFPVLVLCITGMVDHYWITLEQNIILLAVFFGFFDYTDRYGAKTKQIRGN</sequence>
<evidence type="ECO:0000256" key="4">
    <source>
        <dbReference type="ARBA" id="ARBA00023136"/>
    </source>
</evidence>
<dbReference type="InterPro" id="IPR007016">
    <property type="entry name" value="O-antigen_ligase-rel_domated"/>
</dbReference>
<feature type="non-terminal residue" evidence="7">
    <location>
        <position position="1"/>
    </location>
</feature>
<evidence type="ECO:0000256" key="1">
    <source>
        <dbReference type="ARBA" id="ARBA00004141"/>
    </source>
</evidence>
<dbReference type="Pfam" id="PF04932">
    <property type="entry name" value="Wzy_C"/>
    <property type="match status" value="1"/>
</dbReference>
<dbReference type="InterPro" id="IPR051533">
    <property type="entry name" value="WaaL-like"/>
</dbReference>
<gene>
    <name evidence="7" type="ORF">COY90_02345</name>
</gene>
<proteinExistence type="predicted"/>
<feature type="transmembrane region" description="Helical" evidence="5">
    <location>
        <begin position="176"/>
        <end position="194"/>
    </location>
</feature>
<feature type="domain" description="O-antigen ligase-related" evidence="6">
    <location>
        <begin position="208"/>
        <end position="337"/>
    </location>
</feature>
<feature type="transmembrane region" description="Helical" evidence="5">
    <location>
        <begin position="6"/>
        <end position="30"/>
    </location>
</feature>
<dbReference type="PANTHER" id="PTHR37422">
    <property type="entry name" value="TEICHURONIC ACID BIOSYNTHESIS PROTEIN TUAE"/>
    <property type="match status" value="1"/>
</dbReference>
<reference evidence="8" key="1">
    <citation type="submission" date="2017-09" db="EMBL/GenBank/DDBJ databases">
        <title>Depth-based differentiation of microbial function through sediment-hosted aquifers and enrichment of novel symbionts in the deep terrestrial subsurface.</title>
        <authorList>
            <person name="Probst A.J."/>
            <person name="Ladd B."/>
            <person name="Jarett J.K."/>
            <person name="Geller-Mcgrath D.E."/>
            <person name="Sieber C.M.K."/>
            <person name="Emerson J.B."/>
            <person name="Anantharaman K."/>
            <person name="Thomas B.C."/>
            <person name="Malmstrom R."/>
            <person name="Stieglmeier M."/>
            <person name="Klingl A."/>
            <person name="Woyke T."/>
            <person name="Ryan C.M."/>
            <person name="Banfield J.F."/>
        </authorList>
    </citation>
    <scope>NUCLEOTIDE SEQUENCE [LARGE SCALE GENOMIC DNA]</scope>
</reference>
<feature type="transmembrane region" description="Helical" evidence="5">
    <location>
        <begin position="206"/>
        <end position="235"/>
    </location>
</feature>
<dbReference type="PANTHER" id="PTHR37422:SF17">
    <property type="entry name" value="O-ANTIGEN LIGASE"/>
    <property type="match status" value="1"/>
</dbReference>
<comment type="subcellular location">
    <subcellularLocation>
        <location evidence="1">Membrane</location>
        <topology evidence="1">Multi-pass membrane protein</topology>
    </subcellularLocation>
</comment>
<feature type="transmembrane region" description="Helical" evidence="5">
    <location>
        <begin position="352"/>
        <end position="371"/>
    </location>
</feature>
<comment type="caution">
    <text evidence="7">The sequence shown here is derived from an EMBL/GenBank/DDBJ whole genome shotgun (WGS) entry which is preliminary data.</text>
</comment>
<dbReference type="EMBL" id="PFLF01000051">
    <property type="protein sequence ID" value="PIY69108.1"/>
    <property type="molecule type" value="Genomic_DNA"/>
</dbReference>